<dbReference type="EMBL" id="DS547144">
    <property type="protein sequence ID" value="EDR00982.1"/>
    <property type="molecule type" value="Genomic_DNA"/>
</dbReference>
<gene>
    <name evidence="2" type="ORF">LACBIDRAFT_312719</name>
</gene>
<organism evidence="3">
    <name type="scientific">Laccaria bicolor (strain S238N-H82 / ATCC MYA-4686)</name>
    <name type="common">Bicoloured deceiver</name>
    <name type="synonym">Laccaria laccata var. bicolor</name>
    <dbReference type="NCBI Taxonomy" id="486041"/>
    <lineage>
        <taxon>Eukaryota</taxon>
        <taxon>Fungi</taxon>
        <taxon>Dikarya</taxon>
        <taxon>Basidiomycota</taxon>
        <taxon>Agaricomycotina</taxon>
        <taxon>Agaricomycetes</taxon>
        <taxon>Agaricomycetidae</taxon>
        <taxon>Agaricales</taxon>
        <taxon>Agaricineae</taxon>
        <taxon>Hydnangiaceae</taxon>
        <taxon>Laccaria</taxon>
    </lineage>
</organism>
<evidence type="ECO:0000313" key="2">
    <source>
        <dbReference type="EMBL" id="EDR00982.1"/>
    </source>
</evidence>
<sequence length="206" mass="21695">MSAYMRPLASLSRTVAAAQRVSTRSFHSPFVVLGDSPITAHHAHAPPISRHYEKEHHHAYDPYAALSGQRTYVVSEPDASASHYEVPSGAYPTSSPYINFTATEAPKVEEGQYSSTGGSLLAHQFTTRAAAQHRGGVGESSAVRFGAAPGEMGARGGGYGGVGLVDRKGTVAGKGSLGERNPPPDGSKTAEMFSKAGIDDAWKLRK</sequence>
<dbReference type="HOGENOM" id="CLU_083385_0_0_1"/>
<dbReference type="InParanoid" id="B0DWT1"/>
<dbReference type="KEGG" id="lbc:LACBIDRAFT_312719"/>
<feature type="region of interest" description="Disordered" evidence="1">
    <location>
        <begin position="170"/>
        <end position="206"/>
    </location>
</feature>
<dbReference type="OrthoDB" id="3355886at2759"/>
<accession>B0DWT1</accession>
<feature type="compositionally biased region" description="Basic and acidic residues" evidence="1">
    <location>
        <begin position="197"/>
        <end position="206"/>
    </location>
</feature>
<reference evidence="2 3" key="1">
    <citation type="journal article" date="2008" name="Nature">
        <title>The genome of Laccaria bicolor provides insights into mycorrhizal symbiosis.</title>
        <authorList>
            <person name="Martin F."/>
            <person name="Aerts A."/>
            <person name="Ahren D."/>
            <person name="Brun A."/>
            <person name="Danchin E.G.J."/>
            <person name="Duchaussoy F."/>
            <person name="Gibon J."/>
            <person name="Kohler A."/>
            <person name="Lindquist E."/>
            <person name="Pereda V."/>
            <person name="Salamov A."/>
            <person name="Shapiro H.J."/>
            <person name="Wuyts J."/>
            <person name="Blaudez D."/>
            <person name="Buee M."/>
            <person name="Brokstein P."/>
            <person name="Canbaeck B."/>
            <person name="Cohen D."/>
            <person name="Courty P.E."/>
            <person name="Coutinho P.M."/>
            <person name="Delaruelle C."/>
            <person name="Detter J.C."/>
            <person name="Deveau A."/>
            <person name="DiFazio S."/>
            <person name="Duplessis S."/>
            <person name="Fraissinet-Tachet L."/>
            <person name="Lucic E."/>
            <person name="Frey-Klett P."/>
            <person name="Fourrey C."/>
            <person name="Feussner I."/>
            <person name="Gay G."/>
            <person name="Grimwood J."/>
            <person name="Hoegger P.J."/>
            <person name="Jain P."/>
            <person name="Kilaru S."/>
            <person name="Labbe J."/>
            <person name="Lin Y.C."/>
            <person name="Legue V."/>
            <person name="Le Tacon F."/>
            <person name="Marmeisse R."/>
            <person name="Melayah D."/>
            <person name="Montanini B."/>
            <person name="Muratet M."/>
            <person name="Nehls U."/>
            <person name="Niculita-Hirzel H."/>
            <person name="Oudot-Le Secq M.P."/>
            <person name="Peter M."/>
            <person name="Quesneville H."/>
            <person name="Rajashekar B."/>
            <person name="Reich M."/>
            <person name="Rouhier N."/>
            <person name="Schmutz J."/>
            <person name="Yin T."/>
            <person name="Chalot M."/>
            <person name="Henrissat B."/>
            <person name="Kuees U."/>
            <person name="Lucas S."/>
            <person name="Van de Peer Y."/>
            <person name="Podila G.K."/>
            <person name="Polle A."/>
            <person name="Pukkila P.J."/>
            <person name="Richardson P.M."/>
            <person name="Rouze P."/>
            <person name="Sanders I.R."/>
            <person name="Stajich J.E."/>
            <person name="Tunlid A."/>
            <person name="Tuskan G."/>
            <person name="Grigoriev I.V."/>
        </authorList>
    </citation>
    <scope>NUCLEOTIDE SEQUENCE [LARGE SCALE GENOMIC DNA]</scope>
    <source>
        <strain evidence="3">S238N-H82 / ATCC MYA-4686</strain>
    </source>
</reference>
<dbReference type="Proteomes" id="UP000001194">
    <property type="component" value="Unassembled WGS sequence"/>
</dbReference>
<evidence type="ECO:0000313" key="3">
    <source>
        <dbReference type="Proteomes" id="UP000001194"/>
    </source>
</evidence>
<dbReference type="RefSeq" id="XP_001888377.1">
    <property type="nucleotide sequence ID" value="XM_001888342.1"/>
</dbReference>
<dbReference type="GeneID" id="6083989"/>
<proteinExistence type="predicted"/>
<name>B0DWT1_LACBS</name>
<evidence type="ECO:0000256" key="1">
    <source>
        <dbReference type="SAM" id="MobiDB-lite"/>
    </source>
</evidence>
<keyword evidence="3" id="KW-1185">Reference proteome</keyword>
<protein>
    <submittedName>
        <fullName evidence="2">Predicted protein</fullName>
    </submittedName>
</protein>
<dbReference type="AlphaFoldDB" id="B0DWT1"/>